<dbReference type="InterPro" id="IPR001304">
    <property type="entry name" value="C-type_lectin-like"/>
</dbReference>
<keyword evidence="6" id="KW-0768">Sushi</keyword>
<dbReference type="AlphaFoldDB" id="W5JTC7"/>
<reference evidence="12" key="4">
    <citation type="submission" date="2015-06" db="UniProtKB">
        <authorList>
            <consortium name="EnsemblMetazoa"/>
        </authorList>
    </citation>
    <scope>IDENTIFICATION</scope>
</reference>
<name>W5JTC7_ANODA</name>
<dbReference type="InterPro" id="IPR016186">
    <property type="entry name" value="C-type_lectin-like/link_sf"/>
</dbReference>
<keyword evidence="3" id="KW-0677">Repeat</keyword>
<feature type="region of interest" description="Disordered" evidence="7">
    <location>
        <begin position="1153"/>
        <end position="1191"/>
    </location>
</feature>
<reference evidence="11 13" key="1">
    <citation type="journal article" date="2010" name="BMC Genomics">
        <title>Combination of measures distinguishes pre-miRNAs from other stem-loops in the genome of the newly sequenced Anopheles darlingi.</title>
        <authorList>
            <person name="Mendes N.D."/>
            <person name="Freitas A.T."/>
            <person name="Vasconcelos A.T."/>
            <person name="Sagot M.F."/>
        </authorList>
    </citation>
    <scope>NUCLEOTIDE SEQUENCE</scope>
</reference>
<dbReference type="InterPro" id="IPR008979">
    <property type="entry name" value="Galactose-bd-like_sf"/>
</dbReference>
<dbReference type="EnsemblMetazoa" id="ADAC000553-RA">
    <property type="protein sequence ID" value="ADAC000553-PA"/>
    <property type="gene ID" value="ADAC000553"/>
</dbReference>
<dbReference type="PROSITE" id="PS00615">
    <property type="entry name" value="C_TYPE_LECTIN_1"/>
    <property type="match status" value="1"/>
</dbReference>
<dbReference type="SMART" id="SM00034">
    <property type="entry name" value="CLECT"/>
    <property type="match status" value="1"/>
</dbReference>
<feature type="compositionally biased region" description="Polar residues" evidence="7">
    <location>
        <begin position="606"/>
        <end position="616"/>
    </location>
</feature>
<dbReference type="CDD" id="cd00033">
    <property type="entry name" value="CCP"/>
    <property type="match status" value="4"/>
</dbReference>
<dbReference type="PROSITE" id="PS50923">
    <property type="entry name" value="SUSHI"/>
    <property type="match status" value="4"/>
</dbReference>
<dbReference type="SUPFAM" id="SSF49785">
    <property type="entry name" value="Galactose-binding domain-like"/>
    <property type="match status" value="1"/>
</dbReference>
<dbReference type="FunFam" id="3.10.100.10:FF:000089">
    <property type="entry name" value="Uncharacterized protein, isoform C"/>
    <property type="match status" value="1"/>
</dbReference>
<keyword evidence="8" id="KW-0472">Membrane</keyword>
<evidence type="ECO:0000256" key="1">
    <source>
        <dbReference type="ARBA" id="ARBA00022723"/>
    </source>
</evidence>
<keyword evidence="8" id="KW-0812">Transmembrane</keyword>
<dbReference type="InterPro" id="IPR051277">
    <property type="entry name" value="SEZ6_CSMD_C4BPB_Regulators"/>
</dbReference>
<comment type="caution">
    <text evidence="6">Lacks conserved residue(s) required for the propagation of feature annotation.</text>
</comment>
<dbReference type="InterPro" id="IPR016187">
    <property type="entry name" value="CTDL_fold"/>
</dbReference>
<evidence type="ECO:0000256" key="5">
    <source>
        <dbReference type="ARBA" id="ARBA00023157"/>
    </source>
</evidence>
<evidence type="ECO:0000256" key="2">
    <source>
        <dbReference type="ARBA" id="ARBA00022729"/>
    </source>
</evidence>
<feature type="region of interest" description="Disordered" evidence="7">
    <location>
        <begin position="1077"/>
        <end position="1140"/>
    </location>
</feature>
<keyword evidence="2" id="KW-0732">Signal</keyword>
<feature type="domain" description="Sushi" evidence="10">
    <location>
        <begin position="49"/>
        <end position="108"/>
    </location>
</feature>
<evidence type="ECO:0000259" key="10">
    <source>
        <dbReference type="PROSITE" id="PS50923"/>
    </source>
</evidence>
<dbReference type="GO" id="GO:0046872">
    <property type="term" value="F:metal ion binding"/>
    <property type="evidence" value="ECO:0007669"/>
    <property type="project" value="UniProtKB-KW"/>
</dbReference>
<dbReference type="FunCoup" id="W5JTC7">
    <property type="interactions" value="12"/>
</dbReference>
<evidence type="ECO:0008006" key="14">
    <source>
        <dbReference type="Google" id="ProtNLM"/>
    </source>
</evidence>
<reference evidence="11" key="2">
    <citation type="submission" date="2010-05" db="EMBL/GenBank/DDBJ databases">
        <authorList>
            <person name="Almeida L.G."/>
            <person name="Nicolas M.F."/>
            <person name="Souza R.C."/>
            <person name="Vasconcelos A.T.R."/>
        </authorList>
    </citation>
    <scope>NUCLEOTIDE SEQUENCE</scope>
</reference>
<dbReference type="InterPro" id="IPR000436">
    <property type="entry name" value="Sushi_SCR_CCP_dom"/>
</dbReference>
<feature type="region of interest" description="Disordered" evidence="7">
    <location>
        <begin position="722"/>
        <end position="759"/>
    </location>
</feature>
<keyword evidence="1" id="KW-0479">Metal-binding</keyword>
<dbReference type="eggNOG" id="KOG4297">
    <property type="taxonomic scope" value="Eukaryota"/>
</dbReference>
<dbReference type="HOGENOM" id="CLU_012987_0_0_1"/>
<feature type="region of interest" description="Disordered" evidence="7">
    <location>
        <begin position="1"/>
        <end position="21"/>
    </location>
</feature>
<feature type="domain" description="C-type lectin" evidence="9">
    <location>
        <begin position="274"/>
        <end position="392"/>
    </location>
</feature>
<feature type="domain" description="Sushi" evidence="10">
    <location>
        <begin position="396"/>
        <end position="454"/>
    </location>
</feature>
<dbReference type="InterPro" id="IPR018378">
    <property type="entry name" value="C-type_lectin_CS"/>
</dbReference>
<feature type="compositionally biased region" description="Polar residues" evidence="7">
    <location>
        <begin position="7"/>
        <end position="18"/>
    </location>
</feature>
<feature type="compositionally biased region" description="Low complexity" evidence="7">
    <location>
        <begin position="818"/>
        <end position="837"/>
    </location>
</feature>
<feature type="domain" description="Sushi" evidence="10">
    <location>
        <begin position="455"/>
        <end position="514"/>
    </location>
</feature>
<dbReference type="Pfam" id="PF00084">
    <property type="entry name" value="Sushi"/>
    <property type="match status" value="4"/>
</dbReference>
<feature type="compositionally biased region" description="Pro residues" evidence="7">
    <location>
        <begin position="838"/>
        <end position="849"/>
    </location>
</feature>
<dbReference type="OMA" id="LWSDTPC"/>
<dbReference type="SMART" id="SM00032">
    <property type="entry name" value="CCP"/>
    <property type="match status" value="4"/>
</dbReference>
<feature type="transmembrane region" description="Helical" evidence="8">
    <location>
        <begin position="975"/>
        <end position="1000"/>
    </location>
</feature>
<feature type="disulfide bond" evidence="6">
    <location>
        <begin position="79"/>
        <end position="106"/>
    </location>
</feature>
<feature type="compositionally biased region" description="Basic and acidic residues" evidence="7">
    <location>
        <begin position="1103"/>
        <end position="1140"/>
    </location>
</feature>
<dbReference type="SUPFAM" id="SSF56436">
    <property type="entry name" value="C-type lectin-like"/>
    <property type="match status" value="1"/>
</dbReference>
<dbReference type="Gene3D" id="2.10.70.10">
    <property type="entry name" value="Complement Module, domain 1"/>
    <property type="match status" value="4"/>
</dbReference>
<evidence type="ECO:0000256" key="6">
    <source>
        <dbReference type="PROSITE-ProRule" id="PRU00302"/>
    </source>
</evidence>
<keyword evidence="5 6" id="KW-1015">Disulfide bond</keyword>
<feature type="compositionally biased region" description="Acidic residues" evidence="7">
    <location>
        <begin position="685"/>
        <end position="695"/>
    </location>
</feature>
<feature type="disulfide bond" evidence="6">
    <location>
        <begin position="485"/>
        <end position="512"/>
    </location>
</feature>
<evidence type="ECO:0000313" key="11">
    <source>
        <dbReference type="EMBL" id="ETN67627.1"/>
    </source>
</evidence>
<dbReference type="CDD" id="cd00037">
    <property type="entry name" value="CLECT"/>
    <property type="match status" value="1"/>
</dbReference>
<dbReference type="VEuPathDB" id="VectorBase:ADAR2_007488"/>
<evidence type="ECO:0000256" key="3">
    <source>
        <dbReference type="ARBA" id="ARBA00022737"/>
    </source>
</evidence>
<feature type="domain" description="Sushi" evidence="10">
    <location>
        <begin position="515"/>
        <end position="574"/>
    </location>
</feature>
<feature type="compositionally biased region" description="Acidic residues" evidence="7">
    <location>
        <begin position="732"/>
        <end position="744"/>
    </location>
</feature>
<dbReference type="SUPFAM" id="SSF57535">
    <property type="entry name" value="Complement control module/SCR domain"/>
    <property type="match status" value="4"/>
</dbReference>
<keyword evidence="13" id="KW-1185">Reference proteome</keyword>
<evidence type="ECO:0000256" key="4">
    <source>
        <dbReference type="ARBA" id="ARBA00022837"/>
    </source>
</evidence>
<dbReference type="PROSITE" id="PS50041">
    <property type="entry name" value="C_TYPE_LECTIN_2"/>
    <property type="match status" value="1"/>
</dbReference>
<feature type="compositionally biased region" description="Low complexity" evidence="7">
    <location>
        <begin position="592"/>
        <end position="601"/>
    </location>
</feature>
<dbReference type="FunFam" id="2.60.120.260:FF:000101">
    <property type="entry name" value="uncharacterized protein LOC108094628 isoform X2"/>
    <property type="match status" value="1"/>
</dbReference>
<dbReference type="PANTHER" id="PTHR45656:SF4">
    <property type="entry name" value="PROTEIN CBR-CLEC-78"/>
    <property type="match status" value="1"/>
</dbReference>
<keyword evidence="4" id="KW-0106">Calcium</keyword>
<dbReference type="Gene3D" id="3.10.100.10">
    <property type="entry name" value="Mannose-Binding Protein A, subunit A"/>
    <property type="match status" value="1"/>
</dbReference>
<accession>W5JTC7</accession>
<dbReference type="Proteomes" id="UP000000673">
    <property type="component" value="Unassembled WGS sequence"/>
</dbReference>
<dbReference type="InterPro" id="IPR035976">
    <property type="entry name" value="Sushi/SCR/CCP_sf"/>
</dbReference>
<sequence length="1191" mass="128372">MAWQPPSIRSSCNQTSPSIGAAKAAADTEPTVASLVGGPPGSAGRGSGKTCKFPGAPAHGSVEFTDDALGDGTVATYYCERGFELLGPSRRVCNDGQWIPEGIPFCGILLNVAAGKAPMQISTEGSGIPQKAIDGSTSAFFSADSCSLTKLERVPWWYVNLLEPYMVQLVRLDFGKSCCGNGTPATIVVRVGNNRPDLGTNPICNRFTGTLEEGQPLFLPCNPPMPGAFVSVHLETAAPSQLSICEAFVYTDQALPIERCPAFRDQPPGASASYNGKCYIFYNRQPVTLRDALAFCRARGGTLINESNPALQGFISWELWRRHRSDTSSQYWMGAVRDAQDRNTWKWIGGEEVSVSFWNLPGGEEDCARYDGSKGWLWSDTNCNTQLNFICQHQPKACGRPEQPPNSTMLAPKGFDVGAVVEYSCDEGHLLVGPQQRTCLETGFYNEFPPVCRYIECGLPASIPHGYYDLLNGTVGYLSTVQYRCADGYEMVGRAVLTCDIDERWNGPPPRCELIECDPLPTLFANGVVFAPNQTVYGAVAEVRCNRDYVPDGVPAIRCTATGQWNHTLPACIPRAAYGDAAVDDSDDDGFYDPTVVTVRPVGPPNSSIRPHQTPTPSRPGRPQPNGGQRRPGTVRYTPPTAVPPAASGSSSSSNSNGPMTAAATTTSTTTTTTTSSPASTVAIEIDDGTDDDLSAVDHSKYPLYYGQRHPSDTFHYKYHQHDDINGQRPDNDDDDDDDDDDQNADAHGDSANDNLLTFDDDFDSLEGYFIGTNEDYSLPPPEVRPGGVGGAVVLREDGPSVRPHGGHYRPSVPPPSVVVLPNGSAGAVSVAPAKPSAKPPQQPSPPARPVSGRPQAPPLTRRPPTNPVTAAPAPTTVRGRVHEQDILLSQHPQDNEIAGSVNIRQDQSPKVNVPFAVDNVNTGPVDGPVDGGSGGQRGAGGGAIDIGGTASGGTNLAGATAGDRKESKNAKLNLGAIVALGAFGGFVFLAAVITTIVIVVRRILWWKHLLLGCSSFSSFTLLCLLPPSRNRTTNQHYRHRASPDCNTVASFSSSSSESRNGLNRYYRQAWENLHESASKSHHSGHSGLKRKETMDAPVNRSRSRENLDVSRSRDLDRSRENLSAARSRDYGRDSMAMRDGSEMVVSDVCVKGEKKRHHHHHHKSSHQQRGDFREPNIMGSGNGRREHCHY</sequence>
<dbReference type="EMBL" id="ADMH02000140">
    <property type="protein sequence ID" value="ETN67627.1"/>
    <property type="molecule type" value="Genomic_DNA"/>
</dbReference>
<dbReference type="InterPro" id="IPR006585">
    <property type="entry name" value="FTP1"/>
</dbReference>
<dbReference type="SMART" id="SM00607">
    <property type="entry name" value="FTP"/>
    <property type="match status" value="1"/>
</dbReference>
<feature type="compositionally biased region" description="Basic residues" evidence="7">
    <location>
        <begin position="1080"/>
        <end position="1089"/>
    </location>
</feature>
<feature type="compositionally biased region" description="Pro residues" evidence="7">
    <location>
        <begin position="856"/>
        <end position="867"/>
    </location>
</feature>
<dbReference type="VEuPathDB" id="VectorBase:ADAC000553"/>
<dbReference type="Pfam" id="PF00059">
    <property type="entry name" value="Lectin_C"/>
    <property type="match status" value="1"/>
</dbReference>
<evidence type="ECO:0000256" key="7">
    <source>
        <dbReference type="SAM" id="MobiDB-lite"/>
    </source>
</evidence>
<organism evidence="11">
    <name type="scientific">Anopheles darlingi</name>
    <name type="common">Mosquito</name>
    <dbReference type="NCBI Taxonomy" id="43151"/>
    <lineage>
        <taxon>Eukaryota</taxon>
        <taxon>Metazoa</taxon>
        <taxon>Ecdysozoa</taxon>
        <taxon>Arthropoda</taxon>
        <taxon>Hexapoda</taxon>
        <taxon>Insecta</taxon>
        <taxon>Pterygota</taxon>
        <taxon>Neoptera</taxon>
        <taxon>Endopterygota</taxon>
        <taxon>Diptera</taxon>
        <taxon>Nematocera</taxon>
        <taxon>Culicoidea</taxon>
        <taxon>Culicidae</taxon>
        <taxon>Anophelinae</taxon>
        <taxon>Anopheles</taxon>
    </lineage>
</organism>
<evidence type="ECO:0000313" key="13">
    <source>
        <dbReference type="Proteomes" id="UP000000673"/>
    </source>
</evidence>
<dbReference type="STRING" id="43151.W5JTC7"/>
<reference evidence="11" key="3">
    <citation type="journal article" date="2013" name="Nucleic Acids Res.">
        <title>The genome of Anopheles darlingi, the main neotropical malaria vector.</title>
        <authorList>
            <person name="Marinotti O."/>
            <person name="Cerqueira G.C."/>
            <person name="de Almeida L.G."/>
            <person name="Ferro M.I."/>
            <person name="Loreto E.L."/>
            <person name="Zaha A."/>
            <person name="Teixeira S.M."/>
            <person name="Wespiser A.R."/>
            <person name="Almeida E Silva A."/>
            <person name="Schlindwein A.D."/>
            <person name="Pacheco A.C."/>
            <person name="Silva A.L."/>
            <person name="Graveley B.R."/>
            <person name="Walenz B.P."/>
            <person name="Lima Bde A."/>
            <person name="Ribeiro C.A."/>
            <person name="Nunes-Silva C.G."/>
            <person name="de Carvalho C.R."/>
            <person name="Soares C.M."/>
            <person name="de Menezes C.B."/>
            <person name="Matiolli C."/>
            <person name="Caffrey D."/>
            <person name="Araujo D.A."/>
            <person name="de Oliveira D.M."/>
            <person name="Golenbock D."/>
            <person name="Grisard E.C."/>
            <person name="Fantinatti-Garboggini F."/>
            <person name="de Carvalho F.M."/>
            <person name="Barcellos F.G."/>
            <person name="Prosdocimi F."/>
            <person name="May G."/>
            <person name="Azevedo Junior G.M."/>
            <person name="Guimaraes G.M."/>
            <person name="Goldman G.H."/>
            <person name="Padilha I.Q."/>
            <person name="Batista Jda S."/>
            <person name="Ferro J.A."/>
            <person name="Ribeiro J.M."/>
            <person name="Fietto J.L."/>
            <person name="Dabbas K.M."/>
            <person name="Cerdeira L."/>
            <person name="Agnez-Lima L.F."/>
            <person name="Brocchi M."/>
            <person name="de Carvalho M.O."/>
            <person name="Teixeira Mde M."/>
            <person name="Diniz Maia Mde M."/>
            <person name="Goldman M.H."/>
            <person name="Cruz Schneider M.P."/>
            <person name="Felipe M.S."/>
            <person name="Hungria M."/>
            <person name="Nicolas M.F."/>
            <person name="Pereira M."/>
            <person name="Montes M.A."/>
            <person name="Cantao M.E."/>
            <person name="Vincentz M."/>
            <person name="Rafael M.S."/>
            <person name="Silverman N."/>
            <person name="Stoco P.H."/>
            <person name="Souza R.C."/>
            <person name="Vicentini R."/>
            <person name="Gazzinelli R.T."/>
            <person name="Neves Rde O."/>
            <person name="Silva R."/>
            <person name="Astolfi-Filho S."/>
            <person name="Maciel T.E."/>
            <person name="Urmenyi T.P."/>
            <person name="Tadei W.P."/>
            <person name="Camargo E.P."/>
            <person name="de Vasconcelos A.T."/>
        </authorList>
    </citation>
    <scope>NUCLEOTIDE SEQUENCE</scope>
</reference>
<dbReference type="Pfam" id="PF22633">
    <property type="entry name" value="F5_F8_type_C_2"/>
    <property type="match status" value="1"/>
</dbReference>
<evidence type="ECO:0000259" key="9">
    <source>
        <dbReference type="PROSITE" id="PS50041"/>
    </source>
</evidence>
<feature type="region of interest" description="Disordered" evidence="7">
    <location>
        <begin position="774"/>
        <end position="875"/>
    </location>
</feature>
<keyword evidence="8" id="KW-1133">Transmembrane helix</keyword>
<dbReference type="PANTHER" id="PTHR45656">
    <property type="entry name" value="PROTEIN CBR-CLEC-78"/>
    <property type="match status" value="1"/>
</dbReference>
<evidence type="ECO:0000313" key="12">
    <source>
        <dbReference type="EnsemblMetazoa" id="ADAC000553-PA"/>
    </source>
</evidence>
<feature type="disulfide bond" evidence="6">
    <location>
        <begin position="545"/>
        <end position="572"/>
    </location>
</feature>
<gene>
    <name evidence="11" type="ORF">AND_000553</name>
</gene>
<protein>
    <recommendedName>
        <fullName evidence="14">Sushi, von Willebrand factor type A, EGF and pentraxin domain-containing protein 1</fullName>
    </recommendedName>
</protein>
<feature type="compositionally biased region" description="Basic residues" evidence="7">
    <location>
        <begin position="1154"/>
        <end position="1167"/>
    </location>
</feature>
<dbReference type="FunFam" id="2.10.70.10:FF:000112">
    <property type="entry name" value="Uncharacterized protein, isoform C"/>
    <property type="match status" value="1"/>
</dbReference>
<feature type="compositionally biased region" description="Low complexity" evidence="7">
    <location>
        <begin position="648"/>
        <end position="681"/>
    </location>
</feature>
<proteinExistence type="predicted"/>
<feature type="region of interest" description="Disordered" evidence="7">
    <location>
        <begin position="589"/>
        <end position="695"/>
    </location>
</feature>
<feature type="disulfide bond" evidence="6">
    <location>
        <begin position="425"/>
        <end position="452"/>
    </location>
</feature>
<evidence type="ECO:0000256" key="8">
    <source>
        <dbReference type="SAM" id="Phobius"/>
    </source>
</evidence>
<dbReference type="Gene3D" id="2.60.120.260">
    <property type="entry name" value="Galactose-binding domain-like"/>
    <property type="match status" value="1"/>
</dbReference>